<feature type="domain" description="4Fe-4S ferredoxin-type" evidence="12">
    <location>
        <begin position="37"/>
        <end position="66"/>
    </location>
</feature>
<evidence type="ECO:0000256" key="3">
    <source>
        <dbReference type="ARBA" id="ARBA00022630"/>
    </source>
</evidence>
<dbReference type="PANTHER" id="PTHR48467">
    <property type="entry name" value="GLUTAMATE SYNTHASE 1 [NADH], CHLOROPLASTIC-LIKE"/>
    <property type="match status" value="1"/>
</dbReference>
<feature type="compositionally biased region" description="Basic and acidic residues" evidence="11">
    <location>
        <begin position="183"/>
        <end position="203"/>
    </location>
</feature>
<evidence type="ECO:0000256" key="2">
    <source>
        <dbReference type="ARBA" id="ARBA00013223"/>
    </source>
</evidence>
<dbReference type="Gene3D" id="3.50.50.60">
    <property type="entry name" value="FAD/NAD(P)-binding domain"/>
    <property type="match status" value="1"/>
</dbReference>
<evidence type="ECO:0000256" key="11">
    <source>
        <dbReference type="SAM" id="MobiDB-lite"/>
    </source>
</evidence>
<evidence type="ECO:0000256" key="8">
    <source>
        <dbReference type="ARBA" id="ARBA00023004"/>
    </source>
</evidence>
<dbReference type="SUPFAM" id="SSF54862">
    <property type="entry name" value="4Fe-4S ferredoxins"/>
    <property type="match status" value="1"/>
</dbReference>
<dbReference type="PROSITE" id="PS00198">
    <property type="entry name" value="4FE4S_FER_1"/>
    <property type="match status" value="1"/>
</dbReference>
<keyword evidence="14" id="KW-1185">Reference proteome</keyword>
<keyword evidence="6" id="KW-0521">NADP</keyword>
<evidence type="ECO:0000256" key="9">
    <source>
        <dbReference type="ARBA" id="ARBA00023014"/>
    </source>
</evidence>
<dbReference type="Pfam" id="PF07992">
    <property type="entry name" value="Pyr_redox_2"/>
    <property type="match status" value="1"/>
</dbReference>
<keyword evidence="5" id="KW-0274">FAD</keyword>
<dbReference type="SUPFAM" id="SSF51971">
    <property type="entry name" value="Nucleotide-binding domain"/>
    <property type="match status" value="1"/>
</dbReference>
<sequence length="455" mass="47863">MTFAISGECCSDASCVAVCPMNSIHPSPGEPGFGTGVSLFIDPRTCIDCGACADICPVDAAKPADRSTPEDVLRNAAYFADSEPLAAMDLDTWDPPEYQLWGGGPRRVLVIGAGPAGIYATRELLLRTDAEITLVDRLADVGGLVRFGVAPDHPNTKQIIHTFERILRHPRVRWRPGTTADELLGRPRADAPSRQRGARDSSSRDGAGPQPVSSDSAVMPVGQLPGGFDAVVHAVGAWRSRWVGIVGEESACTAEEFVAWCNGRPGASPVELKGPRAVVVGNGNVALDVARLLVSDDERLRSMEISAGVRRVLASSGIREVVLLGRRGPEDAAYTESALEELQAMSGGRVTLKYHANPVAWDGTDLRLEDGELISAGTLVTAVGFVGEPIDGLPFDDARGIVPNVRGAVVGRPGHFVAGWIKRGARGGIGVNKACAQETVQTLVNSSRGAVSPGS</sequence>
<dbReference type="Pfam" id="PF12838">
    <property type="entry name" value="Fer4_7"/>
    <property type="match status" value="1"/>
</dbReference>
<reference evidence="14" key="1">
    <citation type="journal article" date="2019" name="Int. J. Syst. Evol. Microbiol.">
        <title>The Global Catalogue of Microorganisms (GCM) 10K type strain sequencing project: providing services to taxonomists for standard genome sequencing and annotation.</title>
        <authorList>
            <consortium name="The Broad Institute Genomics Platform"/>
            <consortium name="The Broad Institute Genome Sequencing Center for Infectious Disease"/>
            <person name="Wu L."/>
            <person name="Ma J."/>
        </authorList>
    </citation>
    <scope>NUCLEOTIDE SEQUENCE [LARGE SCALE GENOMIC DNA]</scope>
    <source>
        <strain evidence="14">JCM 15572</strain>
    </source>
</reference>
<proteinExistence type="predicted"/>
<feature type="region of interest" description="Disordered" evidence="11">
    <location>
        <begin position="178"/>
        <end position="219"/>
    </location>
</feature>
<dbReference type="InterPro" id="IPR036188">
    <property type="entry name" value="FAD/NAD-bd_sf"/>
</dbReference>
<dbReference type="PRINTS" id="PR00368">
    <property type="entry name" value="FADPNR"/>
</dbReference>
<evidence type="ECO:0000256" key="1">
    <source>
        <dbReference type="ARBA" id="ARBA00001974"/>
    </source>
</evidence>
<evidence type="ECO:0000259" key="12">
    <source>
        <dbReference type="PROSITE" id="PS51379"/>
    </source>
</evidence>
<dbReference type="Proteomes" id="UP001501705">
    <property type="component" value="Unassembled WGS sequence"/>
</dbReference>
<protein>
    <recommendedName>
        <fullName evidence="2">ferredoxin--NADP(+) reductase</fullName>
        <ecNumber evidence="2">1.18.1.2</ecNumber>
    </recommendedName>
</protein>
<keyword evidence="7" id="KW-0560">Oxidoreductase</keyword>
<dbReference type="InterPro" id="IPR017896">
    <property type="entry name" value="4Fe4S_Fe-S-bd"/>
</dbReference>
<evidence type="ECO:0000313" key="14">
    <source>
        <dbReference type="Proteomes" id="UP001501705"/>
    </source>
</evidence>
<comment type="cofactor">
    <cofactor evidence="1">
        <name>FAD</name>
        <dbReference type="ChEBI" id="CHEBI:57692"/>
    </cofactor>
</comment>
<dbReference type="InterPro" id="IPR023753">
    <property type="entry name" value="FAD/NAD-binding_dom"/>
</dbReference>
<gene>
    <name evidence="13" type="ORF">GCM10009804_21620</name>
</gene>
<evidence type="ECO:0000313" key="13">
    <source>
        <dbReference type="EMBL" id="GAA1564614.1"/>
    </source>
</evidence>
<keyword evidence="4" id="KW-0479">Metal-binding</keyword>
<dbReference type="Gene3D" id="3.30.70.20">
    <property type="match status" value="1"/>
</dbReference>
<comment type="caution">
    <text evidence="13">The sequence shown here is derived from an EMBL/GenBank/DDBJ whole genome shotgun (WGS) entry which is preliminary data.</text>
</comment>
<evidence type="ECO:0000256" key="7">
    <source>
        <dbReference type="ARBA" id="ARBA00023002"/>
    </source>
</evidence>
<accession>A0ABP4NN65</accession>
<dbReference type="InterPro" id="IPR017900">
    <property type="entry name" value="4Fe4S_Fe_S_CS"/>
</dbReference>
<evidence type="ECO:0000256" key="10">
    <source>
        <dbReference type="ARBA" id="ARBA00047776"/>
    </source>
</evidence>
<dbReference type="EMBL" id="BAAAPH010000006">
    <property type="protein sequence ID" value="GAA1564614.1"/>
    <property type="molecule type" value="Genomic_DNA"/>
</dbReference>
<dbReference type="PRINTS" id="PR00469">
    <property type="entry name" value="PNDRDTASEII"/>
</dbReference>
<evidence type="ECO:0000256" key="5">
    <source>
        <dbReference type="ARBA" id="ARBA00022827"/>
    </source>
</evidence>
<comment type="catalytic activity">
    <reaction evidence="10">
        <text>2 reduced [2Fe-2S]-[ferredoxin] + NADP(+) + H(+) = 2 oxidized [2Fe-2S]-[ferredoxin] + NADPH</text>
        <dbReference type="Rhea" id="RHEA:20125"/>
        <dbReference type="Rhea" id="RHEA-COMP:10000"/>
        <dbReference type="Rhea" id="RHEA-COMP:10001"/>
        <dbReference type="ChEBI" id="CHEBI:15378"/>
        <dbReference type="ChEBI" id="CHEBI:33737"/>
        <dbReference type="ChEBI" id="CHEBI:33738"/>
        <dbReference type="ChEBI" id="CHEBI:57783"/>
        <dbReference type="ChEBI" id="CHEBI:58349"/>
        <dbReference type="EC" id="1.18.1.2"/>
    </reaction>
</comment>
<keyword evidence="9" id="KW-0411">Iron-sulfur</keyword>
<organism evidence="13 14">
    <name type="scientific">Kribbella hippodromi</name>
    <dbReference type="NCBI Taxonomy" id="434347"/>
    <lineage>
        <taxon>Bacteria</taxon>
        <taxon>Bacillati</taxon>
        <taxon>Actinomycetota</taxon>
        <taxon>Actinomycetes</taxon>
        <taxon>Propionibacteriales</taxon>
        <taxon>Kribbellaceae</taxon>
        <taxon>Kribbella</taxon>
    </lineage>
</organism>
<evidence type="ECO:0000256" key="4">
    <source>
        <dbReference type="ARBA" id="ARBA00022723"/>
    </source>
</evidence>
<dbReference type="PROSITE" id="PS51379">
    <property type="entry name" value="4FE4S_FER_2"/>
    <property type="match status" value="1"/>
</dbReference>
<dbReference type="EC" id="1.18.1.2" evidence="2"/>
<dbReference type="InterPro" id="IPR055275">
    <property type="entry name" value="Ferredox_Rdtase"/>
</dbReference>
<keyword evidence="8" id="KW-0408">Iron</keyword>
<keyword evidence="3" id="KW-0285">Flavoprotein</keyword>
<name>A0ABP4NN65_9ACTN</name>
<dbReference type="PANTHER" id="PTHR48467:SF1">
    <property type="entry name" value="GLUTAMATE SYNTHASE 1 [NADH], CHLOROPLASTIC-LIKE"/>
    <property type="match status" value="1"/>
</dbReference>
<dbReference type="Gene3D" id="3.40.50.720">
    <property type="entry name" value="NAD(P)-binding Rossmann-like Domain"/>
    <property type="match status" value="1"/>
</dbReference>
<evidence type="ECO:0000256" key="6">
    <source>
        <dbReference type="ARBA" id="ARBA00022857"/>
    </source>
</evidence>